<feature type="non-terminal residue" evidence="1">
    <location>
        <position position="1"/>
    </location>
</feature>
<dbReference type="AlphaFoldDB" id="A0A9P6ZW97"/>
<evidence type="ECO:0000313" key="1">
    <source>
        <dbReference type="EMBL" id="KAG1777598.1"/>
    </source>
</evidence>
<dbReference type="EMBL" id="JABBWD010000020">
    <property type="protein sequence ID" value="KAG1777598.1"/>
    <property type="molecule type" value="Genomic_DNA"/>
</dbReference>
<organism evidence="1 2">
    <name type="scientific">Suillus placidus</name>
    <dbReference type="NCBI Taxonomy" id="48579"/>
    <lineage>
        <taxon>Eukaryota</taxon>
        <taxon>Fungi</taxon>
        <taxon>Dikarya</taxon>
        <taxon>Basidiomycota</taxon>
        <taxon>Agaricomycotina</taxon>
        <taxon>Agaricomycetes</taxon>
        <taxon>Agaricomycetidae</taxon>
        <taxon>Boletales</taxon>
        <taxon>Suillineae</taxon>
        <taxon>Suillaceae</taxon>
        <taxon>Suillus</taxon>
    </lineage>
</organism>
<evidence type="ECO:0000313" key="2">
    <source>
        <dbReference type="Proteomes" id="UP000714275"/>
    </source>
</evidence>
<sequence>YKCQDCLGQLLFCTACCRVKHQLTPFYSIRQWIGTFFQQSCLSDAGLIIHLGHDATECAAADDC</sequence>
<name>A0A9P6ZW97_9AGAM</name>
<dbReference type="Proteomes" id="UP000714275">
    <property type="component" value="Unassembled WGS sequence"/>
</dbReference>
<accession>A0A9P6ZW97</accession>
<reference evidence="1" key="1">
    <citation type="journal article" date="2020" name="New Phytol.">
        <title>Comparative genomics reveals dynamic genome evolution in host specialist ectomycorrhizal fungi.</title>
        <authorList>
            <person name="Lofgren L.A."/>
            <person name="Nguyen N.H."/>
            <person name="Vilgalys R."/>
            <person name="Ruytinx J."/>
            <person name="Liao H.L."/>
            <person name="Branco S."/>
            <person name="Kuo A."/>
            <person name="LaButti K."/>
            <person name="Lipzen A."/>
            <person name="Andreopoulos W."/>
            <person name="Pangilinan J."/>
            <person name="Riley R."/>
            <person name="Hundley H."/>
            <person name="Na H."/>
            <person name="Barry K."/>
            <person name="Grigoriev I.V."/>
            <person name="Stajich J.E."/>
            <person name="Kennedy P.G."/>
        </authorList>
    </citation>
    <scope>NUCLEOTIDE SEQUENCE</scope>
    <source>
        <strain evidence="1">DOB743</strain>
    </source>
</reference>
<gene>
    <name evidence="1" type="ORF">EV702DRAFT_969473</name>
</gene>
<dbReference type="OrthoDB" id="3004525at2759"/>
<proteinExistence type="predicted"/>
<protein>
    <submittedName>
        <fullName evidence="1">Uncharacterized protein</fullName>
    </submittedName>
</protein>
<keyword evidence="2" id="KW-1185">Reference proteome</keyword>
<comment type="caution">
    <text evidence="1">The sequence shown here is derived from an EMBL/GenBank/DDBJ whole genome shotgun (WGS) entry which is preliminary data.</text>
</comment>